<dbReference type="OrthoDB" id="9790355at2"/>
<evidence type="ECO:0000256" key="7">
    <source>
        <dbReference type="ARBA" id="ARBA00023136"/>
    </source>
</evidence>
<proteinExistence type="inferred from homology"/>
<keyword evidence="4 9" id="KW-0812">Transmembrane</keyword>
<dbReference type="RefSeq" id="WP_013352007.1">
    <property type="nucleotide sequence ID" value="NZ_JAJJBV010000027.1"/>
</dbReference>
<dbReference type="GO" id="GO:0046872">
    <property type="term" value="F:metal ion binding"/>
    <property type="evidence" value="ECO:0007669"/>
    <property type="project" value="UniProtKB-KW"/>
</dbReference>
<evidence type="ECO:0000256" key="5">
    <source>
        <dbReference type="ARBA" id="ARBA00022842"/>
    </source>
</evidence>
<comment type="subunit">
    <text evidence="9">Homodimer.</text>
</comment>
<comment type="function">
    <text evidence="9">Acts as a magnesium transporter.</text>
</comment>
<name>A0A150F1Z4_9BACI</name>
<dbReference type="Gene3D" id="3.10.580.10">
    <property type="entry name" value="CBS-domain"/>
    <property type="match status" value="1"/>
</dbReference>
<evidence type="ECO:0000256" key="2">
    <source>
        <dbReference type="ARBA" id="ARBA00009749"/>
    </source>
</evidence>
<dbReference type="AlphaFoldDB" id="A0A150F1Z4"/>
<protein>
    <recommendedName>
        <fullName evidence="9">Magnesium transporter MgtE</fullName>
    </recommendedName>
</protein>
<keyword evidence="13" id="KW-1185">Reference proteome</keyword>
<dbReference type="Pfam" id="PF01769">
    <property type="entry name" value="MgtE"/>
    <property type="match status" value="1"/>
</dbReference>
<keyword evidence="9" id="KW-1003">Cell membrane</keyword>
<reference evidence="13" key="1">
    <citation type="submission" date="2016-02" db="EMBL/GenBank/DDBJ databases">
        <authorList>
            <person name="Dunlap C."/>
        </authorList>
    </citation>
    <scope>NUCLEOTIDE SEQUENCE [LARGE SCALE GENOMIC DNA]</scope>
    <source>
        <strain evidence="13">NRRL B-41092</strain>
    </source>
</reference>
<dbReference type="Proteomes" id="UP000075430">
    <property type="component" value="Unassembled WGS sequence"/>
</dbReference>
<dbReference type="SMART" id="SM00924">
    <property type="entry name" value="MgtE_N"/>
    <property type="match status" value="1"/>
</dbReference>
<dbReference type="PROSITE" id="PS51371">
    <property type="entry name" value="CBS"/>
    <property type="match status" value="2"/>
</dbReference>
<dbReference type="SMART" id="SM00116">
    <property type="entry name" value="CBS"/>
    <property type="match status" value="2"/>
</dbReference>
<sequence>MVQNMTYDELILRIIILLRDGKIKEFRSMIDELQPYDMAFLFKEMPEKHRARYLSYMTVDDITDMIGELEREFQLAVLHKVGKTKATLAMNKMDNDDLAALLEEMDEELKEQLLSSMEAEESKAVQLLMNYPQESAGRMMTNRFVWIPQHYTVKDAVVKLKSFAEIAESINYLYVINDSKQLVGVLSYRDLILGDPEDKVQDLMFTRVISAGVLQDQEEVARLIQRYDFLAIPIVEENNVLVGIVTVDDIIDVVIKEADEDYEKFAASGKAITFDTKAYVAAYRRLPWLILLLFIGLISGSILNYFEDTLQKVVALAFFMPMIAGTTGNTGTQSLAVVIRGLAKEEMNKKTIFKLIFRELRAGIYIGIVCSIAITIVASVWQKDLTLGFVVGSSLLATLIIGTMAGTIVPIILHKLNIDPAIASGPLITTLNDILSLLIYFGIATAFLHAL</sequence>
<dbReference type="InterPro" id="IPR046342">
    <property type="entry name" value="CBS_dom_sf"/>
</dbReference>
<comment type="similarity">
    <text evidence="2 9">Belongs to the SLC41A transporter family.</text>
</comment>
<comment type="caution">
    <text evidence="12">The sequence shown here is derived from an EMBL/GenBank/DDBJ whole genome shotgun (WGS) entry which is preliminary data.</text>
</comment>
<evidence type="ECO:0000259" key="11">
    <source>
        <dbReference type="PROSITE" id="PS51371"/>
    </source>
</evidence>
<feature type="transmembrane region" description="Helical" evidence="9">
    <location>
        <begin position="434"/>
        <end position="450"/>
    </location>
</feature>
<evidence type="ECO:0000256" key="9">
    <source>
        <dbReference type="RuleBase" id="RU362011"/>
    </source>
</evidence>
<dbReference type="STRING" id="1793963.AXI58_06320"/>
<dbReference type="SUPFAM" id="SSF54631">
    <property type="entry name" value="CBS-domain pair"/>
    <property type="match status" value="1"/>
</dbReference>
<dbReference type="PANTHER" id="PTHR43773">
    <property type="entry name" value="MAGNESIUM TRANSPORTER MGTE"/>
    <property type="match status" value="1"/>
</dbReference>
<keyword evidence="7 9" id="KW-0472">Membrane</keyword>
<dbReference type="PANTHER" id="PTHR43773:SF1">
    <property type="entry name" value="MAGNESIUM TRANSPORTER MGTE"/>
    <property type="match status" value="1"/>
</dbReference>
<dbReference type="InterPro" id="IPR006669">
    <property type="entry name" value="MgtE_transporter"/>
</dbReference>
<evidence type="ECO:0000313" key="12">
    <source>
        <dbReference type="EMBL" id="KXZ12723.1"/>
    </source>
</evidence>
<organism evidence="12 13">
    <name type="scientific">Bacillus nakamurai</name>
    <dbReference type="NCBI Taxonomy" id="1793963"/>
    <lineage>
        <taxon>Bacteria</taxon>
        <taxon>Bacillati</taxon>
        <taxon>Bacillota</taxon>
        <taxon>Bacilli</taxon>
        <taxon>Bacillales</taxon>
        <taxon>Bacillaceae</taxon>
        <taxon>Bacillus</taxon>
    </lineage>
</organism>
<dbReference type="Gene3D" id="1.10.357.20">
    <property type="entry name" value="SLC41 divalent cation transporters, integral membrane domain"/>
    <property type="match status" value="1"/>
</dbReference>
<feature type="domain" description="CBS" evidence="11">
    <location>
        <begin position="204"/>
        <end position="260"/>
    </location>
</feature>
<dbReference type="Pfam" id="PF03448">
    <property type="entry name" value="MgtE_N"/>
    <property type="match status" value="1"/>
</dbReference>
<dbReference type="GO" id="GO:0015095">
    <property type="term" value="F:magnesium ion transmembrane transporter activity"/>
    <property type="evidence" value="ECO:0007669"/>
    <property type="project" value="UniProtKB-UniRule"/>
</dbReference>
<keyword evidence="3 9" id="KW-0813">Transport</keyword>
<feature type="transmembrane region" description="Helical" evidence="9">
    <location>
        <begin position="387"/>
        <end position="413"/>
    </location>
</feature>
<dbReference type="GO" id="GO:0005886">
    <property type="term" value="C:plasma membrane"/>
    <property type="evidence" value="ECO:0007669"/>
    <property type="project" value="UniProtKB-SubCell"/>
</dbReference>
<evidence type="ECO:0000256" key="4">
    <source>
        <dbReference type="ARBA" id="ARBA00022692"/>
    </source>
</evidence>
<dbReference type="EMBL" id="LSBA01000040">
    <property type="protein sequence ID" value="KXZ12723.1"/>
    <property type="molecule type" value="Genomic_DNA"/>
</dbReference>
<dbReference type="InterPro" id="IPR038076">
    <property type="entry name" value="MgtE_N_sf"/>
</dbReference>
<comment type="subcellular location">
    <subcellularLocation>
        <location evidence="9">Cell membrane</location>
        <topology evidence="9">Multi-pass membrane protein</topology>
    </subcellularLocation>
    <subcellularLocation>
        <location evidence="1">Membrane</location>
        <topology evidence="1">Multi-pass membrane protein</topology>
    </subcellularLocation>
</comment>
<dbReference type="InterPro" id="IPR006667">
    <property type="entry name" value="SLC41_membr_dom"/>
</dbReference>
<evidence type="ECO:0000313" key="13">
    <source>
        <dbReference type="Proteomes" id="UP000075430"/>
    </source>
</evidence>
<dbReference type="CDD" id="cd04606">
    <property type="entry name" value="CBS_pair_Mg_transporter"/>
    <property type="match status" value="1"/>
</dbReference>
<evidence type="ECO:0000256" key="1">
    <source>
        <dbReference type="ARBA" id="ARBA00004141"/>
    </source>
</evidence>
<dbReference type="Gene3D" id="1.25.60.10">
    <property type="entry name" value="MgtE N-terminal domain-like"/>
    <property type="match status" value="1"/>
</dbReference>
<evidence type="ECO:0000256" key="8">
    <source>
        <dbReference type="PROSITE-ProRule" id="PRU00703"/>
    </source>
</evidence>
<keyword evidence="9" id="KW-0479">Metal-binding</keyword>
<dbReference type="SUPFAM" id="SSF161093">
    <property type="entry name" value="MgtE membrane domain-like"/>
    <property type="match status" value="1"/>
</dbReference>
<feature type="transmembrane region" description="Helical" evidence="9">
    <location>
        <begin position="286"/>
        <end position="306"/>
    </location>
</feature>
<dbReference type="InterPro" id="IPR036739">
    <property type="entry name" value="SLC41_membr_dom_sf"/>
</dbReference>
<keyword evidence="10" id="KW-0175">Coiled coil</keyword>
<feature type="coiled-coil region" evidence="10">
    <location>
        <begin position="95"/>
        <end position="122"/>
    </location>
</feature>
<dbReference type="InterPro" id="IPR000644">
    <property type="entry name" value="CBS_dom"/>
</dbReference>
<feature type="transmembrane region" description="Helical" evidence="9">
    <location>
        <begin position="362"/>
        <end position="381"/>
    </location>
</feature>
<keyword evidence="6 9" id="KW-1133">Transmembrane helix</keyword>
<keyword evidence="8" id="KW-0129">CBS domain</keyword>
<dbReference type="Pfam" id="PF00571">
    <property type="entry name" value="CBS"/>
    <property type="match status" value="2"/>
</dbReference>
<gene>
    <name evidence="12" type="ORF">AXI58_06320</name>
</gene>
<evidence type="ECO:0000256" key="3">
    <source>
        <dbReference type="ARBA" id="ARBA00022448"/>
    </source>
</evidence>
<feature type="transmembrane region" description="Helical" evidence="9">
    <location>
        <begin position="318"/>
        <end position="342"/>
    </location>
</feature>
<dbReference type="SUPFAM" id="SSF158791">
    <property type="entry name" value="MgtE N-terminal domain-like"/>
    <property type="match status" value="1"/>
</dbReference>
<evidence type="ECO:0000256" key="10">
    <source>
        <dbReference type="SAM" id="Coils"/>
    </source>
</evidence>
<dbReference type="NCBIfam" id="TIGR00400">
    <property type="entry name" value="mgtE"/>
    <property type="match status" value="1"/>
</dbReference>
<dbReference type="InterPro" id="IPR006668">
    <property type="entry name" value="Mg_transptr_MgtE_intracell_dom"/>
</dbReference>
<accession>A0A150F1Z4</accession>
<keyword evidence="5 9" id="KW-0460">Magnesium</keyword>
<evidence type="ECO:0000256" key="6">
    <source>
        <dbReference type="ARBA" id="ARBA00022989"/>
    </source>
</evidence>
<feature type="domain" description="CBS" evidence="11">
    <location>
        <begin position="140"/>
        <end position="203"/>
    </location>
</feature>